<keyword evidence="8 9" id="KW-0472">Membrane</keyword>
<dbReference type="InterPro" id="IPR000515">
    <property type="entry name" value="MetI-like"/>
</dbReference>
<evidence type="ECO:0000256" key="9">
    <source>
        <dbReference type="RuleBase" id="RU363032"/>
    </source>
</evidence>
<dbReference type="CDD" id="cd06261">
    <property type="entry name" value="TM_PBP2"/>
    <property type="match status" value="1"/>
</dbReference>
<dbReference type="PROSITE" id="PS50928">
    <property type="entry name" value="ABC_TM1"/>
    <property type="match status" value="1"/>
</dbReference>
<evidence type="ECO:0000256" key="4">
    <source>
        <dbReference type="ARBA" id="ARBA00022475"/>
    </source>
</evidence>
<dbReference type="SUPFAM" id="SSF161098">
    <property type="entry name" value="MetI-like"/>
    <property type="match status" value="1"/>
</dbReference>
<feature type="transmembrane region" description="Helical" evidence="9">
    <location>
        <begin position="15"/>
        <end position="37"/>
    </location>
</feature>
<dbReference type="Pfam" id="PF00528">
    <property type="entry name" value="BPD_transp_1"/>
    <property type="match status" value="1"/>
</dbReference>
<dbReference type="EMBL" id="JARJBC010000017">
    <property type="protein sequence ID" value="MDF3292319.1"/>
    <property type="molecule type" value="Genomic_DNA"/>
</dbReference>
<feature type="transmembrane region" description="Helical" evidence="9">
    <location>
        <begin position="185"/>
        <end position="207"/>
    </location>
</feature>
<gene>
    <name evidence="11" type="ORF">P3G67_24405</name>
</gene>
<protein>
    <submittedName>
        <fullName evidence="11">Amino acid ABC transporter permease</fullName>
    </submittedName>
</protein>
<evidence type="ECO:0000256" key="7">
    <source>
        <dbReference type="ARBA" id="ARBA00022989"/>
    </source>
</evidence>
<evidence type="ECO:0000256" key="2">
    <source>
        <dbReference type="ARBA" id="ARBA00010072"/>
    </source>
</evidence>
<evidence type="ECO:0000256" key="3">
    <source>
        <dbReference type="ARBA" id="ARBA00022448"/>
    </source>
</evidence>
<feature type="domain" description="ABC transmembrane type-1" evidence="10">
    <location>
        <begin position="15"/>
        <end position="204"/>
    </location>
</feature>
<proteinExistence type="inferred from homology"/>
<comment type="subcellular location">
    <subcellularLocation>
        <location evidence="1 9">Cell membrane</location>
        <topology evidence="1 9">Multi-pass membrane protein</topology>
    </subcellularLocation>
</comment>
<keyword evidence="7 9" id="KW-1133">Transmembrane helix</keyword>
<dbReference type="Proteomes" id="UP001216579">
    <property type="component" value="Unassembled WGS sequence"/>
</dbReference>
<dbReference type="PANTHER" id="PTHR30614">
    <property type="entry name" value="MEMBRANE COMPONENT OF AMINO ACID ABC TRANSPORTER"/>
    <property type="match status" value="1"/>
</dbReference>
<reference evidence="11 12" key="1">
    <citation type="submission" date="2023-03" db="EMBL/GenBank/DDBJ databases">
        <title>Draft genome sequence of Streptomyces sp. RB6PN23 isolated from peat swamp forest in Thailand.</title>
        <authorList>
            <person name="Klaysubun C."/>
            <person name="Duangmal K."/>
        </authorList>
    </citation>
    <scope>NUCLEOTIDE SEQUENCE [LARGE SCALE GENOMIC DNA]</scope>
    <source>
        <strain evidence="11 12">RB6PN23</strain>
    </source>
</reference>
<organism evidence="11 12">
    <name type="scientific">Streptomyces silvisoli</name>
    <dbReference type="NCBI Taxonomy" id="3034235"/>
    <lineage>
        <taxon>Bacteria</taxon>
        <taxon>Bacillati</taxon>
        <taxon>Actinomycetota</taxon>
        <taxon>Actinomycetes</taxon>
        <taxon>Kitasatosporales</taxon>
        <taxon>Streptomycetaceae</taxon>
        <taxon>Streptomyces</taxon>
    </lineage>
</organism>
<keyword evidence="12" id="KW-1185">Reference proteome</keyword>
<evidence type="ECO:0000313" key="11">
    <source>
        <dbReference type="EMBL" id="MDF3292319.1"/>
    </source>
</evidence>
<evidence type="ECO:0000256" key="5">
    <source>
        <dbReference type="ARBA" id="ARBA00022692"/>
    </source>
</evidence>
<comment type="caution">
    <text evidence="11">The sequence shown here is derived from an EMBL/GenBank/DDBJ whole genome shotgun (WGS) entry which is preliminary data.</text>
</comment>
<keyword evidence="5 9" id="KW-0812">Transmembrane</keyword>
<evidence type="ECO:0000313" key="12">
    <source>
        <dbReference type="Proteomes" id="UP001216579"/>
    </source>
</evidence>
<dbReference type="NCBIfam" id="TIGR01726">
    <property type="entry name" value="HEQRo_perm_3TM"/>
    <property type="match status" value="1"/>
</dbReference>
<keyword evidence="4" id="KW-1003">Cell membrane</keyword>
<feature type="transmembrane region" description="Helical" evidence="9">
    <location>
        <begin position="49"/>
        <end position="74"/>
    </location>
</feature>
<evidence type="ECO:0000256" key="1">
    <source>
        <dbReference type="ARBA" id="ARBA00004651"/>
    </source>
</evidence>
<keyword evidence="6" id="KW-0029">Amino-acid transport</keyword>
<dbReference type="Gene3D" id="1.10.3720.10">
    <property type="entry name" value="MetI-like"/>
    <property type="match status" value="1"/>
</dbReference>
<sequence length="215" mass="22887">MHVLLDDFALFRHGFVGTLLLTSVSAALSLALGVLVAACRVSPVPALRILATVWVTLLRNTPVTLLFLVAVFAAPRILFPGTSHFALAVGALGCYTSAFVGEALRHGVDSVPLGQAEAARSLGMTFPQTLRLVVLPQAGRTAVAPIGSLMVALTKNSAIAGSFDVTDLFAEQRRLSATGHDVLEVFVWIALAYLLITFVISELFQLLEHRLAVAR</sequence>
<dbReference type="InterPro" id="IPR035906">
    <property type="entry name" value="MetI-like_sf"/>
</dbReference>
<keyword evidence="3 9" id="KW-0813">Transport</keyword>
<accession>A0ABT5ZR61</accession>
<comment type="similarity">
    <text evidence="2">Belongs to the binding-protein-dependent transport system permease family. HisMQ subfamily.</text>
</comment>
<evidence type="ECO:0000256" key="8">
    <source>
        <dbReference type="ARBA" id="ARBA00023136"/>
    </source>
</evidence>
<evidence type="ECO:0000259" key="10">
    <source>
        <dbReference type="PROSITE" id="PS50928"/>
    </source>
</evidence>
<dbReference type="RefSeq" id="WP_276095397.1">
    <property type="nucleotide sequence ID" value="NZ_JARJBC010000017.1"/>
</dbReference>
<dbReference type="InterPro" id="IPR043429">
    <property type="entry name" value="ArtM/GltK/GlnP/TcyL/YhdX-like"/>
</dbReference>
<name>A0ABT5ZR61_9ACTN</name>
<dbReference type="PANTHER" id="PTHR30614:SF37">
    <property type="entry name" value="AMINO-ACID ABC TRANSPORTER PERMEASE PROTEIN YHDX-RELATED"/>
    <property type="match status" value="1"/>
</dbReference>
<evidence type="ECO:0000256" key="6">
    <source>
        <dbReference type="ARBA" id="ARBA00022970"/>
    </source>
</evidence>
<dbReference type="InterPro" id="IPR010065">
    <property type="entry name" value="AA_ABC_transptr_permease_3TM"/>
</dbReference>